<feature type="domain" description="Bacterioopsin transcriptional activator GAF and HTH associated" evidence="4">
    <location>
        <begin position="57"/>
        <end position="168"/>
    </location>
</feature>
<evidence type="ECO:0000313" key="6">
    <source>
        <dbReference type="Proteomes" id="UP001500837"/>
    </source>
</evidence>
<keyword evidence="6" id="KW-1185">Reference proteome</keyword>
<dbReference type="InterPro" id="IPR031803">
    <property type="entry name" value="BAT_GAF/HTH-assoc"/>
</dbReference>
<dbReference type="InterPro" id="IPR007050">
    <property type="entry name" value="HTH_bacterioopsin"/>
</dbReference>
<sequence>MRGVQQADGWPRRSAAGGNRSAAAVGGAVSLVTVADVAHDDLALMPTIRSHSSDVLEVVSQSATDPDTGQFFFLVEGADDAFEMALNADHTVRDWTLVSEEGDTRVYRIGHPDNVILLSPVVTELAGLMLDARSNDGHGWTVRLQLSDRESLADLWEFCDSKNIEFDLKRTYRQDGWTTGEPATLTDAQRQALVTAYELGYFQEPRDASLADLADALDISPTAVSGRIRRGTAELVEAMPLEE</sequence>
<evidence type="ECO:0000259" key="3">
    <source>
        <dbReference type="Pfam" id="PF04967"/>
    </source>
</evidence>
<dbReference type="SUPFAM" id="SSF88659">
    <property type="entry name" value="Sigma3 and sigma4 domains of RNA polymerase sigma factors"/>
    <property type="match status" value="1"/>
</dbReference>
<evidence type="ECO:0000313" key="5">
    <source>
        <dbReference type="EMBL" id="GAA0307335.1"/>
    </source>
</evidence>
<dbReference type="AlphaFoldDB" id="A0AAV3S8E9"/>
<evidence type="ECO:0008006" key="7">
    <source>
        <dbReference type="Google" id="ProtNLM"/>
    </source>
</evidence>
<dbReference type="Pfam" id="PF04967">
    <property type="entry name" value="HTH_10"/>
    <property type="match status" value="1"/>
</dbReference>
<evidence type="ECO:0000256" key="1">
    <source>
        <dbReference type="ARBA" id="ARBA00023015"/>
    </source>
</evidence>
<dbReference type="PANTHER" id="PTHR34236">
    <property type="entry name" value="DIMETHYL SULFOXIDE REDUCTASE TRANSCRIPTIONAL ACTIVATOR"/>
    <property type="match status" value="1"/>
</dbReference>
<dbReference type="Gene3D" id="1.10.10.10">
    <property type="entry name" value="Winged helix-like DNA-binding domain superfamily/Winged helix DNA-binding domain"/>
    <property type="match status" value="1"/>
</dbReference>
<dbReference type="Pfam" id="PF15915">
    <property type="entry name" value="BAT"/>
    <property type="match status" value="1"/>
</dbReference>
<comment type="caution">
    <text evidence="5">The sequence shown here is derived from an EMBL/GenBank/DDBJ whole genome shotgun (WGS) entry which is preliminary data.</text>
</comment>
<keyword evidence="1" id="KW-0805">Transcription regulation</keyword>
<feature type="domain" description="HTH bat-type" evidence="3">
    <location>
        <begin position="185"/>
        <end position="236"/>
    </location>
</feature>
<dbReference type="InterPro" id="IPR013324">
    <property type="entry name" value="RNA_pol_sigma_r3/r4-like"/>
</dbReference>
<dbReference type="EMBL" id="BAAABL010000066">
    <property type="protein sequence ID" value="GAA0307335.1"/>
    <property type="molecule type" value="Genomic_DNA"/>
</dbReference>
<protein>
    <recommendedName>
        <fullName evidence="7">Helix-turn-helix domain-containing protein</fullName>
    </recommendedName>
</protein>
<dbReference type="PANTHER" id="PTHR34236:SF1">
    <property type="entry name" value="DIMETHYL SULFOXIDE REDUCTASE TRANSCRIPTIONAL ACTIVATOR"/>
    <property type="match status" value="1"/>
</dbReference>
<reference evidence="5 6" key="1">
    <citation type="journal article" date="2019" name="Int. J. Syst. Evol. Microbiol.">
        <title>The Global Catalogue of Microorganisms (GCM) 10K type strain sequencing project: providing services to taxonomists for standard genome sequencing and annotation.</title>
        <authorList>
            <consortium name="The Broad Institute Genomics Platform"/>
            <consortium name="The Broad Institute Genome Sequencing Center for Infectious Disease"/>
            <person name="Wu L."/>
            <person name="Ma J."/>
        </authorList>
    </citation>
    <scope>NUCLEOTIDE SEQUENCE [LARGE SCALE GENOMIC DNA]</scope>
    <source>
        <strain evidence="5 6">JCM 16330</strain>
    </source>
</reference>
<proteinExistence type="predicted"/>
<dbReference type="InterPro" id="IPR036388">
    <property type="entry name" value="WH-like_DNA-bd_sf"/>
</dbReference>
<evidence type="ECO:0000256" key="2">
    <source>
        <dbReference type="ARBA" id="ARBA00023163"/>
    </source>
</evidence>
<name>A0AAV3S8E9_9EURY</name>
<organism evidence="5 6">
    <name type="scientific">Halarchaeum salinum</name>
    <dbReference type="NCBI Taxonomy" id="489912"/>
    <lineage>
        <taxon>Archaea</taxon>
        <taxon>Methanobacteriati</taxon>
        <taxon>Methanobacteriota</taxon>
        <taxon>Stenosarchaea group</taxon>
        <taxon>Halobacteria</taxon>
        <taxon>Halobacteriales</taxon>
        <taxon>Halobacteriaceae</taxon>
    </lineage>
</organism>
<dbReference type="Proteomes" id="UP001500837">
    <property type="component" value="Unassembled WGS sequence"/>
</dbReference>
<evidence type="ECO:0000259" key="4">
    <source>
        <dbReference type="Pfam" id="PF15915"/>
    </source>
</evidence>
<keyword evidence="2" id="KW-0804">Transcription</keyword>
<gene>
    <name evidence="5" type="ORF">GCM10009066_21260</name>
</gene>
<accession>A0AAV3S8E9</accession>